<proteinExistence type="predicted"/>
<protein>
    <submittedName>
        <fullName evidence="2">Pyridoxamine 5'-phosphate oxidase family protein</fullName>
    </submittedName>
</protein>
<dbReference type="Proteomes" id="UP001418796">
    <property type="component" value="Unassembled WGS sequence"/>
</dbReference>
<dbReference type="Gene3D" id="2.30.110.10">
    <property type="entry name" value="Electron Transport, Fmn-binding Protein, Chain A"/>
    <property type="match status" value="1"/>
</dbReference>
<comment type="caution">
    <text evidence="2">The sequence shown here is derived from an EMBL/GenBank/DDBJ whole genome shotgun (WGS) entry which is preliminary data.</text>
</comment>
<gene>
    <name evidence="2" type="ORF">MKY91_08835</name>
</gene>
<evidence type="ECO:0000259" key="1">
    <source>
        <dbReference type="Pfam" id="PF01243"/>
    </source>
</evidence>
<dbReference type="SUPFAM" id="SSF50475">
    <property type="entry name" value="FMN-binding split barrel"/>
    <property type="match status" value="1"/>
</dbReference>
<organism evidence="2 3">
    <name type="scientific">Alkalicoccobacillus gibsonii</name>
    <dbReference type="NCBI Taxonomy" id="79881"/>
    <lineage>
        <taxon>Bacteria</taxon>
        <taxon>Bacillati</taxon>
        <taxon>Bacillota</taxon>
        <taxon>Bacilli</taxon>
        <taxon>Bacillales</taxon>
        <taxon>Bacillaceae</taxon>
        <taxon>Alkalicoccobacillus</taxon>
    </lineage>
</organism>
<reference evidence="2 3" key="1">
    <citation type="submission" date="2024-03" db="EMBL/GenBank/DDBJ databases">
        <title>Bacilli Hybrid Assemblies.</title>
        <authorList>
            <person name="Kovac J."/>
        </authorList>
    </citation>
    <scope>NUCLEOTIDE SEQUENCE [LARGE SCALE GENOMIC DNA]</scope>
    <source>
        <strain evidence="2 3">FSL R7-0666</strain>
    </source>
</reference>
<feature type="domain" description="Pyridoxamine 5'-phosphate oxidase N-terminal" evidence="1">
    <location>
        <begin position="9"/>
        <end position="120"/>
    </location>
</feature>
<dbReference type="RefSeq" id="WP_343130199.1">
    <property type="nucleotide sequence ID" value="NZ_JBCITK010000001.1"/>
</dbReference>
<dbReference type="Pfam" id="PF01243">
    <property type="entry name" value="PNPOx_N"/>
    <property type="match status" value="1"/>
</dbReference>
<evidence type="ECO:0000313" key="3">
    <source>
        <dbReference type="Proteomes" id="UP001418796"/>
    </source>
</evidence>
<sequence length="147" mass="17229">MNLVNGSKDMLEEILSRPLFAHLSTVEKNEPRDSPVWFLWENERIWILGSYQTNSFTRRIEKESNCAVGIVDFKRETGLVHHVGLRGKAELQSHQEDKVKRLFTKYMGHEKHWDPRFKAVLGDSDWLLVCFTPNSVVVRDQSYQLIK</sequence>
<dbReference type="InterPro" id="IPR011576">
    <property type="entry name" value="Pyridox_Oxase_N"/>
</dbReference>
<evidence type="ECO:0000313" key="2">
    <source>
        <dbReference type="EMBL" id="MEN0643248.1"/>
    </source>
</evidence>
<accession>A0ABU9VJ38</accession>
<name>A0ABU9VJ38_9BACI</name>
<keyword evidence="3" id="KW-1185">Reference proteome</keyword>
<dbReference type="InterPro" id="IPR012349">
    <property type="entry name" value="Split_barrel_FMN-bd"/>
</dbReference>
<dbReference type="EMBL" id="JBCITK010000001">
    <property type="protein sequence ID" value="MEN0643248.1"/>
    <property type="molecule type" value="Genomic_DNA"/>
</dbReference>